<proteinExistence type="predicted"/>
<feature type="region of interest" description="Disordered" evidence="5">
    <location>
        <begin position="80"/>
        <end position="103"/>
    </location>
</feature>
<evidence type="ECO:0000256" key="3">
    <source>
        <dbReference type="ARBA" id="ARBA00022989"/>
    </source>
</evidence>
<dbReference type="SUPFAM" id="SSF74653">
    <property type="entry name" value="TolA/TonB C-terminal domain"/>
    <property type="match status" value="1"/>
</dbReference>
<protein>
    <submittedName>
        <fullName evidence="6">Uncharacterized protein</fullName>
    </submittedName>
</protein>
<name>A0A1K0I9Y5_CUPNE</name>
<keyword evidence="2" id="KW-0812">Transmembrane</keyword>
<gene>
    <name evidence="6" type="ORF">CNECB9_1550001</name>
</gene>
<evidence type="ECO:0000256" key="5">
    <source>
        <dbReference type="SAM" id="MobiDB-lite"/>
    </source>
</evidence>
<comment type="subcellular location">
    <subcellularLocation>
        <location evidence="1">Membrane</location>
        <topology evidence="1">Single-pass membrane protein</topology>
    </subcellularLocation>
</comment>
<evidence type="ECO:0000313" key="6">
    <source>
        <dbReference type="EMBL" id="SCU74104.1"/>
    </source>
</evidence>
<feature type="region of interest" description="Disordered" evidence="5">
    <location>
        <begin position="1"/>
        <end position="22"/>
    </location>
</feature>
<evidence type="ECO:0000256" key="2">
    <source>
        <dbReference type="ARBA" id="ARBA00022692"/>
    </source>
</evidence>
<dbReference type="AlphaFoldDB" id="A0A1K0I9Y5"/>
<dbReference type="NCBIfam" id="TIGR01352">
    <property type="entry name" value="tonB_Cterm"/>
    <property type="match status" value="1"/>
</dbReference>
<dbReference type="GO" id="GO:0043213">
    <property type="term" value="P:bacteriocin transport"/>
    <property type="evidence" value="ECO:0007669"/>
    <property type="project" value="InterPro"/>
</dbReference>
<feature type="compositionally biased region" description="Basic and acidic residues" evidence="5">
    <location>
        <begin position="80"/>
        <end position="89"/>
    </location>
</feature>
<dbReference type="InterPro" id="IPR014161">
    <property type="entry name" value="Tol-Pal_TolA"/>
</dbReference>
<keyword evidence="4" id="KW-0472">Membrane</keyword>
<dbReference type="NCBIfam" id="TIGR02794">
    <property type="entry name" value="tolA_full"/>
    <property type="match status" value="1"/>
</dbReference>
<feature type="compositionally biased region" description="Gly residues" evidence="5">
    <location>
        <begin position="1"/>
        <end position="15"/>
    </location>
</feature>
<sequence>MGSTAGAGAGGGGKASPGYADRVRRRVKPNIVFTEDVPGNPTAVVSVQLAPDGSLLSARLSKSSGNSGWDNAVLRAVERSDPLPRDENGKAPASFTITFRPKD</sequence>
<dbReference type="Pfam" id="PF13103">
    <property type="entry name" value="TonB_2"/>
    <property type="match status" value="1"/>
</dbReference>
<dbReference type="GO" id="GO:0019534">
    <property type="term" value="F:toxin transmembrane transporter activity"/>
    <property type="evidence" value="ECO:0007669"/>
    <property type="project" value="InterPro"/>
</dbReference>
<evidence type="ECO:0000256" key="1">
    <source>
        <dbReference type="ARBA" id="ARBA00004167"/>
    </source>
</evidence>
<keyword evidence="3" id="KW-1133">Transmembrane helix</keyword>
<evidence type="ECO:0000256" key="4">
    <source>
        <dbReference type="ARBA" id="ARBA00023136"/>
    </source>
</evidence>
<dbReference type="EMBL" id="FMSH01000063">
    <property type="protein sequence ID" value="SCU74104.1"/>
    <property type="molecule type" value="Genomic_DNA"/>
</dbReference>
<dbReference type="InterPro" id="IPR006260">
    <property type="entry name" value="TonB/TolA_C"/>
</dbReference>
<dbReference type="Gene3D" id="3.30.1150.10">
    <property type="match status" value="1"/>
</dbReference>
<accession>A0A1K0I9Y5</accession>
<reference evidence="6" key="1">
    <citation type="submission" date="2016-09" db="EMBL/GenBank/DDBJ databases">
        <authorList>
            <person name="Capua I."/>
            <person name="De Benedictis P."/>
            <person name="Joannis T."/>
            <person name="Lombin L.H."/>
            <person name="Cattoli G."/>
        </authorList>
    </citation>
    <scope>NUCLEOTIDE SEQUENCE</scope>
    <source>
        <strain evidence="6">B9</strain>
    </source>
</reference>
<dbReference type="GO" id="GO:0016020">
    <property type="term" value="C:membrane"/>
    <property type="evidence" value="ECO:0007669"/>
    <property type="project" value="UniProtKB-SubCell"/>
</dbReference>
<organism evidence="6">
    <name type="scientific">Cupriavidus necator</name>
    <name type="common">Alcaligenes eutrophus</name>
    <name type="synonym">Ralstonia eutropha</name>
    <dbReference type="NCBI Taxonomy" id="106590"/>
    <lineage>
        <taxon>Bacteria</taxon>
        <taxon>Pseudomonadati</taxon>
        <taxon>Pseudomonadota</taxon>
        <taxon>Betaproteobacteria</taxon>
        <taxon>Burkholderiales</taxon>
        <taxon>Burkholderiaceae</taxon>
        <taxon>Cupriavidus</taxon>
    </lineage>
</organism>